<dbReference type="EMBL" id="CP047045">
    <property type="protein sequence ID" value="QGZ94697.1"/>
    <property type="molecule type" value="Genomic_DNA"/>
</dbReference>
<evidence type="ECO:0000313" key="2">
    <source>
        <dbReference type="Proteomes" id="UP000431269"/>
    </source>
</evidence>
<accession>A0A6I6MPI7</accession>
<organism evidence="1 2">
    <name type="scientific">Terricaulis silvestris</name>
    <dbReference type="NCBI Taxonomy" id="2686094"/>
    <lineage>
        <taxon>Bacteria</taxon>
        <taxon>Pseudomonadati</taxon>
        <taxon>Pseudomonadota</taxon>
        <taxon>Alphaproteobacteria</taxon>
        <taxon>Caulobacterales</taxon>
        <taxon>Caulobacteraceae</taxon>
        <taxon>Terricaulis</taxon>
    </lineage>
</organism>
<name>A0A6I6MPI7_9CAUL</name>
<evidence type="ECO:0000313" key="1">
    <source>
        <dbReference type="EMBL" id="QGZ94697.1"/>
    </source>
</evidence>
<sequence length="134" mass="15019">MSAKKQASASGSDFDSEVDGARKRLEASLNEETGFDDLAALQALAPILADKIRSRRLAFALADDEDDETQIAVIHVQTDEELGFIFAEDGEYVFESNLEAYFDDFVDDDPARFVERLYETLRADLPKYEVENKG</sequence>
<dbReference type="Proteomes" id="UP000431269">
    <property type="component" value="Chromosome"/>
</dbReference>
<dbReference type="KEGG" id="tsv:DSM104635_01527"/>
<gene>
    <name evidence="1" type="ORF">DSM104635_01527</name>
</gene>
<proteinExistence type="predicted"/>
<keyword evidence="2" id="KW-1185">Reference proteome</keyword>
<dbReference type="RefSeq" id="WP_158765618.1">
    <property type="nucleotide sequence ID" value="NZ_CP047045.1"/>
</dbReference>
<protein>
    <submittedName>
        <fullName evidence="1">Uncharacterized protein</fullName>
    </submittedName>
</protein>
<dbReference type="AlphaFoldDB" id="A0A6I6MPI7"/>
<reference evidence="2" key="1">
    <citation type="submission" date="2019-12" db="EMBL/GenBank/DDBJ databases">
        <title>Complete genome of Terracaulis silvestris 0127_4.</title>
        <authorList>
            <person name="Vieira S."/>
            <person name="Riedel T."/>
            <person name="Sproer C."/>
            <person name="Pascual J."/>
            <person name="Boedeker C."/>
            <person name="Overmann J."/>
        </authorList>
    </citation>
    <scope>NUCLEOTIDE SEQUENCE [LARGE SCALE GENOMIC DNA]</scope>
    <source>
        <strain evidence="2">0127_4</strain>
    </source>
</reference>